<evidence type="ECO:0000256" key="2">
    <source>
        <dbReference type="ARBA" id="ARBA00023043"/>
    </source>
</evidence>
<dbReference type="InterPro" id="IPR050745">
    <property type="entry name" value="Multifunctional_regulatory"/>
</dbReference>
<keyword evidence="6" id="KW-1185">Reference proteome</keyword>
<dbReference type="EMBL" id="JAKJXP020000034">
    <property type="protein sequence ID" value="KAK7752839.1"/>
    <property type="molecule type" value="Genomic_DNA"/>
</dbReference>
<sequence length="763" mass="84966">MARRLESLPRELFDDIVARLGIPALVALLKCNKRLQGCVEPAIYRRRDVQNTAMLHACKNDNDATIRLAVGRYGASASTIEKLTYPESNDSDKEDDAWSVITRMSTLYQALRYPDNGSCRVHAARALLELGARIEPASVSPAQVGGLLNRLISRYAWTKLSVFLEAGFDAWITGVSAVDRILMGAAKASGGAQPPPLNFVHFLLDRGADPNSVHWVEGQKASISPLTAAIFTQSPSMVRLFLERGADIRGPQMPIELKCWPGLAQIPIFAAVQSMAQQRGGRDMVQLCLDCGADINQGAVVKYDGGYYNVTPVLVYLHCVMSWEDDMNDGMLMPADGLAFLLQKGASLEIPHKIPHDISKANLSSAELGTPPRAFNILIDNKFELEQPQRCHHYGRGNWGHENRNLSFLGYREFFRTAALLVRRGNAATQSYVDYLLHEGTTNHADSFLTREASDIWQTFVTLLLDNYIFYNTNHHPEKRQQDLASSVVTDINMDRRPDAELGTTASVSHSDVNIDIDIGVANALNEILSRVILDVGLSISDHSLDHVNPAKIVIEELLRRPGVDINVPFFGSDRTVLHGLCATYRHIEVAYQHWCADHMIEDTKMGVRNKHKWQFLRFLVEKGADPRLAIADAAERKREDVEGGALTLKMVKGWFRDAGDTAVERELVVSRKKKGQGKGKGKKGKKKKGKGKGKGKARTALGALLKPGVTEMMHIEEDYGKGIDFLPETPREFFDSLVAVLEGDQEAFEKHWDKARKYDQYR</sequence>
<dbReference type="PANTHER" id="PTHR24189">
    <property type="entry name" value="MYOTROPHIN"/>
    <property type="match status" value="1"/>
</dbReference>
<dbReference type="SUPFAM" id="SSF48403">
    <property type="entry name" value="Ankyrin repeat"/>
    <property type="match status" value="1"/>
</dbReference>
<dbReference type="InterPro" id="IPR001810">
    <property type="entry name" value="F-box_dom"/>
</dbReference>
<gene>
    <name evidence="5" type="ORF">SLS62_005181</name>
</gene>
<dbReference type="AlphaFoldDB" id="A0AAN9YSQ1"/>
<dbReference type="Proteomes" id="UP001320420">
    <property type="component" value="Unassembled WGS sequence"/>
</dbReference>
<feature type="region of interest" description="Disordered" evidence="3">
    <location>
        <begin position="671"/>
        <end position="698"/>
    </location>
</feature>
<evidence type="ECO:0000259" key="4">
    <source>
        <dbReference type="PROSITE" id="PS50181"/>
    </source>
</evidence>
<organism evidence="5 6">
    <name type="scientific">Diatrype stigma</name>
    <dbReference type="NCBI Taxonomy" id="117547"/>
    <lineage>
        <taxon>Eukaryota</taxon>
        <taxon>Fungi</taxon>
        <taxon>Dikarya</taxon>
        <taxon>Ascomycota</taxon>
        <taxon>Pezizomycotina</taxon>
        <taxon>Sordariomycetes</taxon>
        <taxon>Xylariomycetidae</taxon>
        <taxon>Xylariales</taxon>
        <taxon>Diatrypaceae</taxon>
        <taxon>Diatrype</taxon>
    </lineage>
</organism>
<evidence type="ECO:0000256" key="1">
    <source>
        <dbReference type="ARBA" id="ARBA00022737"/>
    </source>
</evidence>
<dbReference type="InterPro" id="IPR036770">
    <property type="entry name" value="Ankyrin_rpt-contain_sf"/>
</dbReference>
<proteinExistence type="predicted"/>
<dbReference type="PANTHER" id="PTHR24189:SF50">
    <property type="entry name" value="ANKYRIN REPEAT AND SOCS BOX PROTEIN 2"/>
    <property type="match status" value="1"/>
</dbReference>
<keyword evidence="1" id="KW-0677">Repeat</keyword>
<evidence type="ECO:0000256" key="3">
    <source>
        <dbReference type="SAM" id="MobiDB-lite"/>
    </source>
</evidence>
<reference evidence="5 6" key="1">
    <citation type="submission" date="2024-02" db="EMBL/GenBank/DDBJ databases">
        <title>De novo assembly and annotation of 12 fungi associated with fruit tree decline syndrome in Ontario, Canada.</title>
        <authorList>
            <person name="Sulman M."/>
            <person name="Ellouze W."/>
            <person name="Ilyukhin E."/>
        </authorList>
    </citation>
    <scope>NUCLEOTIDE SEQUENCE [LARGE SCALE GENOMIC DNA]</scope>
    <source>
        <strain evidence="5 6">M11/M66-122</strain>
    </source>
</reference>
<dbReference type="PROSITE" id="PS50181">
    <property type="entry name" value="FBOX"/>
    <property type="match status" value="1"/>
</dbReference>
<comment type="caution">
    <text evidence="5">The sequence shown here is derived from an EMBL/GenBank/DDBJ whole genome shotgun (WGS) entry which is preliminary data.</text>
</comment>
<name>A0AAN9YSQ1_9PEZI</name>
<dbReference type="Gene3D" id="1.25.40.20">
    <property type="entry name" value="Ankyrin repeat-containing domain"/>
    <property type="match status" value="1"/>
</dbReference>
<evidence type="ECO:0000313" key="6">
    <source>
        <dbReference type="Proteomes" id="UP001320420"/>
    </source>
</evidence>
<protein>
    <recommendedName>
        <fullName evidence="4">F-box domain-containing protein</fullName>
    </recommendedName>
</protein>
<feature type="domain" description="F-box" evidence="4">
    <location>
        <begin position="2"/>
        <end position="47"/>
    </location>
</feature>
<evidence type="ECO:0000313" key="5">
    <source>
        <dbReference type="EMBL" id="KAK7752839.1"/>
    </source>
</evidence>
<accession>A0AAN9YSQ1</accession>
<keyword evidence="2" id="KW-0040">ANK repeat</keyword>